<dbReference type="EMBL" id="PEWA01000023">
    <property type="protein sequence ID" value="PIU73495.1"/>
    <property type="molecule type" value="Genomic_DNA"/>
</dbReference>
<dbReference type="InterPro" id="IPR014726">
    <property type="entry name" value="Ribosomal_uL2_dom3"/>
</dbReference>
<dbReference type="FunFam" id="4.10.950.10:FF:000001">
    <property type="entry name" value="50S ribosomal protein L2"/>
    <property type="match status" value="1"/>
</dbReference>
<feature type="region of interest" description="Disordered" evidence="6">
    <location>
        <begin position="175"/>
        <end position="247"/>
    </location>
</feature>
<dbReference type="AlphaFoldDB" id="A0A2M7AS95"/>
<organism evidence="9 10">
    <name type="scientific">Candidatus Shapirobacteria bacterium CG06_land_8_20_14_3_00_40_12</name>
    <dbReference type="NCBI Taxonomy" id="1974881"/>
    <lineage>
        <taxon>Bacteria</taxon>
        <taxon>Candidatus Shapironibacteriota</taxon>
    </lineage>
</organism>
<dbReference type="GO" id="GO:0015934">
    <property type="term" value="C:large ribosomal subunit"/>
    <property type="evidence" value="ECO:0007669"/>
    <property type="project" value="InterPro"/>
</dbReference>
<evidence type="ECO:0000313" key="9">
    <source>
        <dbReference type="EMBL" id="PIU73495.1"/>
    </source>
</evidence>
<dbReference type="PANTHER" id="PTHR13691">
    <property type="entry name" value="RIBOSOMAL PROTEIN L2"/>
    <property type="match status" value="1"/>
</dbReference>
<keyword evidence="3" id="KW-0687">Ribonucleoprotein</keyword>
<dbReference type="SMART" id="SM01383">
    <property type="entry name" value="Ribosomal_L2"/>
    <property type="match status" value="1"/>
</dbReference>
<dbReference type="GO" id="GO:0003723">
    <property type="term" value="F:RNA binding"/>
    <property type="evidence" value="ECO:0007669"/>
    <property type="project" value="InterPro"/>
</dbReference>
<dbReference type="Pfam" id="PF00181">
    <property type="entry name" value="Ribosomal_L2_N"/>
    <property type="match status" value="1"/>
</dbReference>
<evidence type="ECO:0000259" key="8">
    <source>
        <dbReference type="SMART" id="SM01383"/>
    </source>
</evidence>
<proteinExistence type="inferred from homology"/>
<dbReference type="PIRSF" id="PIRSF002158">
    <property type="entry name" value="Ribosomal_L2"/>
    <property type="match status" value="1"/>
</dbReference>
<name>A0A2M7AS95_9BACT</name>
<evidence type="ECO:0000256" key="4">
    <source>
        <dbReference type="ARBA" id="ARBA00035242"/>
    </source>
</evidence>
<dbReference type="InterPro" id="IPR022666">
    <property type="entry name" value="Ribosomal_uL2_RNA-bd_dom"/>
</dbReference>
<dbReference type="Gene3D" id="2.40.50.140">
    <property type="entry name" value="Nucleic acid-binding proteins"/>
    <property type="match status" value="1"/>
</dbReference>
<dbReference type="Proteomes" id="UP000231407">
    <property type="component" value="Unassembled WGS sequence"/>
</dbReference>
<sequence>MTRNKLFSIKKKQSGRDASGHVSTRHRGGEHKRFLRLIDWQRAKKDIQARVVSIEYDPNRTAKIALLAYTDGTKKYILATSLLKLGDTVVYSDTAPIKDGNKLSLKNIPVGTPFHCLEYRPGSQAQLIKSAGSAAYLQSVEEDKAIVKLPSGEIRIFSSLCTAVIGQVSNIDHSNQKMTKAGDSRHRGIRPSVRGVAQDPRSHPHGGGEGRSSIGMNPKTPWGKVAMGKITRKRKKHSNRLIIKHRK</sequence>
<evidence type="ECO:0000256" key="5">
    <source>
        <dbReference type="ARBA" id="ARBA00035459"/>
    </source>
</evidence>
<feature type="compositionally biased region" description="Basic residues" evidence="6">
    <location>
        <begin position="230"/>
        <end position="247"/>
    </location>
</feature>
<feature type="domain" description="Large ribosomal subunit protein uL2 C-terminal" evidence="7">
    <location>
        <begin position="97"/>
        <end position="225"/>
    </location>
</feature>
<evidence type="ECO:0000256" key="6">
    <source>
        <dbReference type="SAM" id="MobiDB-lite"/>
    </source>
</evidence>
<dbReference type="InterPro" id="IPR022669">
    <property type="entry name" value="Ribosomal_uL2_C"/>
</dbReference>
<dbReference type="NCBIfam" id="TIGR01171">
    <property type="entry name" value="rplB_bact"/>
    <property type="match status" value="1"/>
</dbReference>
<dbReference type="InterPro" id="IPR008991">
    <property type="entry name" value="Translation_prot_SH3-like_sf"/>
</dbReference>
<evidence type="ECO:0000256" key="2">
    <source>
        <dbReference type="ARBA" id="ARBA00022980"/>
    </source>
</evidence>
<evidence type="ECO:0000313" key="10">
    <source>
        <dbReference type="Proteomes" id="UP000231407"/>
    </source>
</evidence>
<dbReference type="GO" id="GO:0002181">
    <property type="term" value="P:cytoplasmic translation"/>
    <property type="evidence" value="ECO:0007669"/>
    <property type="project" value="TreeGrafter"/>
</dbReference>
<feature type="region of interest" description="Disordered" evidence="6">
    <location>
        <begin position="1"/>
        <end position="28"/>
    </location>
</feature>
<evidence type="ECO:0000256" key="1">
    <source>
        <dbReference type="ARBA" id="ARBA00005636"/>
    </source>
</evidence>
<dbReference type="GO" id="GO:0016740">
    <property type="term" value="F:transferase activity"/>
    <property type="evidence" value="ECO:0007669"/>
    <property type="project" value="InterPro"/>
</dbReference>
<protein>
    <recommendedName>
        <fullName evidence="4">Large ribosomal subunit protein uL2</fullName>
    </recommendedName>
    <alternativeName>
        <fullName evidence="5">50S ribosomal protein L2</fullName>
    </alternativeName>
</protein>
<dbReference type="Gene3D" id="2.30.30.30">
    <property type="match status" value="1"/>
</dbReference>
<evidence type="ECO:0000259" key="7">
    <source>
        <dbReference type="SMART" id="SM01382"/>
    </source>
</evidence>
<dbReference type="InterPro" id="IPR012340">
    <property type="entry name" value="NA-bd_OB-fold"/>
</dbReference>
<dbReference type="SMART" id="SM01382">
    <property type="entry name" value="Ribosomal_L2_C"/>
    <property type="match status" value="1"/>
</dbReference>
<dbReference type="SUPFAM" id="SSF50249">
    <property type="entry name" value="Nucleic acid-binding proteins"/>
    <property type="match status" value="1"/>
</dbReference>
<gene>
    <name evidence="9" type="ORF">COS78_01825</name>
</gene>
<evidence type="ECO:0000256" key="3">
    <source>
        <dbReference type="ARBA" id="ARBA00023274"/>
    </source>
</evidence>
<dbReference type="Pfam" id="PF03947">
    <property type="entry name" value="Ribosomal_L2_C"/>
    <property type="match status" value="1"/>
</dbReference>
<dbReference type="InterPro" id="IPR014722">
    <property type="entry name" value="Rib_uL2_dom2"/>
</dbReference>
<dbReference type="GO" id="GO:0003735">
    <property type="term" value="F:structural constituent of ribosome"/>
    <property type="evidence" value="ECO:0007669"/>
    <property type="project" value="InterPro"/>
</dbReference>
<dbReference type="SUPFAM" id="SSF50104">
    <property type="entry name" value="Translation proteins SH3-like domain"/>
    <property type="match status" value="1"/>
</dbReference>
<accession>A0A2M7AS95</accession>
<feature type="domain" description="Large ribosomal subunit protein uL2 RNA-binding" evidence="8">
    <location>
        <begin position="15"/>
        <end position="91"/>
    </location>
</feature>
<dbReference type="InterPro" id="IPR002171">
    <property type="entry name" value="Ribosomal_uL2"/>
</dbReference>
<comment type="caution">
    <text evidence="9">The sequence shown here is derived from an EMBL/GenBank/DDBJ whole genome shotgun (WGS) entry which is preliminary data.</text>
</comment>
<dbReference type="Gene3D" id="4.10.950.10">
    <property type="entry name" value="Ribosomal protein L2, domain 3"/>
    <property type="match status" value="1"/>
</dbReference>
<dbReference type="InterPro" id="IPR005880">
    <property type="entry name" value="Ribosomal_uL2_bac/org-type"/>
</dbReference>
<comment type="similarity">
    <text evidence="1">Belongs to the universal ribosomal protein uL2 family.</text>
</comment>
<keyword evidence="2 9" id="KW-0689">Ribosomal protein</keyword>
<reference evidence="10" key="1">
    <citation type="submission" date="2017-09" db="EMBL/GenBank/DDBJ databases">
        <title>Depth-based differentiation of microbial function through sediment-hosted aquifers and enrichment of novel symbionts in the deep terrestrial subsurface.</title>
        <authorList>
            <person name="Probst A.J."/>
            <person name="Ladd B."/>
            <person name="Jarett J.K."/>
            <person name="Geller-Mcgrath D.E."/>
            <person name="Sieber C.M.K."/>
            <person name="Emerson J.B."/>
            <person name="Anantharaman K."/>
            <person name="Thomas B.C."/>
            <person name="Malmstrom R."/>
            <person name="Stieglmeier M."/>
            <person name="Klingl A."/>
            <person name="Woyke T."/>
            <person name="Ryan C.M."/>
            <person name="Banfield J.F."/>
        </authorList>
    </citation>
    <scope>NUCLEOTIDE SEQUENCE [LARGE SCALE GENOMIC DNA]</scope>
</reference>
<dbReference type="PANTHER" id="PTHR13691:SF5">
    <property type="entry name" value="LARGE RIBOSOMAL SUBUNIT PROTEIN UL2M"/>
    <property type="match status" value="1"/>
</dbReference>